<evidence type="ECO:0000256" key="1">
    <source>
        <dbReference type="ARBA" id="ARBA00004323"/>
    </source>
</evidence>
<dbReference type="SUPFAM" id="SSF52540">
    <property type="entry name" value="P-loop containing nucleoside triphosphate hydrolases"/>
    <property type="match status" value="1"/>
</dbReference>
<dbReference type="RefSeq" id="XP_022095927.1">
    <property type="nucleotide sequence ID" value="XM_022240235.1"/>
</dbReference>
<feature type="transmembrane region" description="Helical" evidence="9">
    <location>
        <begin position="12"/>
        <end position="31"/>
    </location>
</feature>
<evidence type="ECO:0000256" key="3">
    <source>
        <dbReference type="ARBA" id="ARBA00022679"/>
    </source>
</evidence>
<dbReference type="InterPro" id="IPR018011">
    <property type="entry name" value="Carb_sulfotrans_8-10"/>
</dbReference>
<dbReference type="GO" id="GO:0008146">
    <property type="term" value="F:sulfotransferase activity"/>
    <property type="evidence" value="ECO:0007669"/>
    <property type="project" value="InterPro"/>
</dbReference>
<organism evidence="10 11">
    <name type="scientific">Acanthaster planci</name>
    <name type="common">Crown-of-thorns starfish</name>
    <dbReference type="NCBI Taxonomy" id="133434"/>
    <lineage>
        <taxon>Eukaryota</taxon>
        <taxon>Metazoa</taxon>
        <taxon>Echinodermata</taxon>
        <taxon>Eleutherozoa</taxon>
        <taxon>Asterozoa</taxon>
        <taxon>Asteroidea</taxon>
        <taxon>Valvatacea</taxon>
        <taxon>Valvatida</taxon>
        <taxon>Acanthasteridae</taxon>
        <taxon>Acanthaster</taxon>
    </lineage>
</organism>
<evidence type="ECO:0000256" key="7">
    <source>
        <dbReference type="ARBA" id="ARBA00023136"/>
    </source>
</evidence>
<keyword evidence="9" id="KW-0735">Signal-anchor</keyword>
<comment type="similarity">
    <text evidence="2 9">Belongs to the sulfotransferase 2 family.</text>
</comment>
<keyword evidence="5 9" id="KW-1133">Transmembrane helix</keyword>
<evidence type="ECO:0000256" key="6">
    <source>
        <dbReference type="ARBA" id="ARBA00023034"/>
    </source>
</evidence>
<evidence type="ECO:0000313" key="11">
    <source>
        <dbReference type="RefSeq" id="XP_022095927.1"/>
    </source>
</evidence>
<dbReference type="PANTHER" id="PTHR12137">
    <property type="entry name" value="CARBOHYDRATE SULFOTRANSFERASE"/>
    <property type="match status" value="1"/>
</dbReference>
<keyword evidence="8 9" id="KW-0325">Glycoprotein</keyword>
<accession>A0A8B7YTA2</accession>
<dbReference type="Proteomes" id="UP000694845">
    <property type="component" value="Unplaced"/>
</dbReference>
<keyword evidence="6 9" id="KW-0333">Golgi apparatus</keyword>
<keyword evidence="4 9" id="KW-0812">Transmembrane</keyword>
<dbReference type="GO" id="GO:0000139">
    <property type="term" value="C:Golgi membrane"/>
    <property type="evidence" value="ECO:0007669"/>
    <property type="project" value="UniProtKB-SubCell"/>
</dbReference>
<keyword evidence="3 9" id="KW-0808">Transferase</keyword>
<evidence type="ECO:0000256" key="2">
    <source>
        <dbReference type="ARBA" id="ARBA00006339"/>
    </source>
</evidence>
<dbReference type="Pfam" id="PF03567">
    <property type="entry name" value="Sulfotransfer_2"/>
    <property type="match status" value="1"/>
</dbReference>
<dbReference type="KEGG" id="aplc:110982085"/>
<evidence type="ECO:0000256" key="4">
    <source>
        <dbReference type="ARBA" id="ARBA00022692"/>
    </source>
</evidence>
<evidence type="ECO:0000313" key="10">
    <source>
        <dbReference type="Proteomes" id="UP000694845"/>
    </source>
</evidence>
<proteinExistence type="inferred from homology"/>
<keyword evidence="10" id="KW-1185">Reference proteome</keyword>
<gene>
    <name evidence="11" type="primary">LOC110982085</name>
</gene>
<keyword evidence="9" id="KW-0119">Carbohydrate metabolism</keyword>
<dbReference type="AlphaFoldDB" id="A0A8B7YTA2"/>
<dbReference type="PANTHER" id="PTHR12137:SF54">
    <property type="entry name" value="CARBOHYDRATE SULFOTRANSFERASE"/>
    <property type="match status" value="1"/>
</dbReference>
<keyword evidence="7 9" id="KW-0472">Membrane</keyword>
<evidence type="ECO:0000256" key="8">
    <source>
        <dbReference type="ARBA" id="ARBA00023180"/>
    </source>
</evidence>
<comment type="subcellular location">
    <subcellularLocation>
        <location evidence="1 9">Golgi apparatus membrane</location>
        <topology evidence="1 9">Single-pass type II membrane protein</topology>
    </subcellularLocation>
</comment>
<evidence type="ECO:0000256" key="9">
    <source>
        <dbReference type="RuleBase" id="RU364020"/>
    </source>
</evidence>
<sequence length="375" mass="43386">MIIMGAMHWCKLGVALIASMYLFICLTIWYSTGSVSLSNLKQANITGRWRRALQGGYHKIVEPNVSQSVIWERQQMSRKQLLQDRCVAFKAKADTFDPPLRYEANSWRRFPREFIVIEPLKVVYCTIPKVSSTTILRMLLNVTGLLPPNPRPRILVSNNFSSLDRYELGEAEKILATYKKFLFVRNPLERFLSAYRNKVETNVDPAFEVLRDFIRSSNGRAKLVKKTREIKRSSMTNHLTVQESNVTFSQFAKFVLSGREKAFQRARPGMNKHWRPMYEICQPCLVDYDWIGHLESLQTDICSILRALVGGNRTVYVPKHYPRHVTDSSAEDTQSYFFATLKFPQIEALIKYYELDYDLFGFDIPPSIGKLINNG</sequence>
<name>A0A8B7YTA2_ACAPL</name>
<dbReference type="OrthoDB" id="2019940at2759"/>
<dbReference type="InterPro" id="IPR005331">
    <property type="entry name" value="Sulfotransferase"/>
</dbReference>
<reference evidence="11" key="1">
    <citation type="submission" date="2025-08" db="UniProtKB">
        <authorList>
            <consortium name="RefSeq"/>
        </authorList>
    </citation>
    <scope>IDENTIFICATION</scope>
</reference>
<evidence type="ECO:0000256" key="5">
    <source>
        <dbReference type="ARBA" id="ARBA00022989"/>
    </source>
</evidence>
<dbReference type="InterPro" id="IPR027417">
    <property type="entry name" value="P-loop_NTPase"/>
</dbReference>
<protein>
    <recommendedName>
        <fullName evidence="9">Carbohydrate sulfotransferase</fullName>
        <ecNumber evidence="9">2.8.2.-</ecNumber>
    </recommendedName>
</protein>
<dbReference type="GeneID" id="110982085"/>
<dbReference type="OMA" id="LERHTIL"/>
<dbReference type="GO" id="GO:0016051">
    <property type="term" value="P:carbohydrate biosynthetic process"/>
    <property type="evidence" value="ECO:0007669"/>
    <property type="project" value="InterPro"/>
</dbReference>
<dbReference type="EC" id="2.8.2.-" evidence="9"/>